<gene>
    <name evidence="4" type="ORF">SAMN05444417_1107</name>
</gene>
<feature type="transmembrane region" description="Helical" evidence="2">
    <location>
        <begin position="35"/>
        <end position="53"/>
    </location>
</feature>
<dbReference type="Gene3D" id="3.60.10.10">
    <property type="entry name" value="Endonuclease/exonuclease/phosphatase"/>
    <property type="match status" value="1"/>
</dbReference>
<dbReference type="Proteomes" id="UP000184292">
    <property type="component" value="Unassembled WGS sequence"/>
</dbReference>
<feature type="compositionally biased region" description="Basic and acidic residues" evidence="1">
    <location>
        <begin position="345"/>
        <end position="365"/>
    </location>
</feature>
<organism evidence="4 5">
    <name type="scientific">Wenxinia saemankumensis</name>
    <dbReference type="NCBI Taxonomy" id="1447782"/>
    <lineage>
        <taxon>Bacteria</taxon>
        <taxon>Pseudomonadati</taxon>
        <taxon>Pseudomonadota</taxon>
        <taxon>Alphaproteobacteria</taxon>
        <taxon>Rhodobacterales</taxon>
        <taxon>Roseobacteraceae</taxon>
        <taxon>Wenxinia</taxon>
    </lineage>
</organism>
<feature type="region of interest" description="Disordered" evidence="1">
    <location>
        <begin position="325"/>
        <end position="365"/>
    </location>
</feature>
<dbReference type="GO" id="GO:0004519">
    <property type="term" value="F:endonuclease activity"/>
    <property type="evidence" value="ECO:0007669"/>
    <property type="project" value="UniProtKB-KW"/>
</dbReference>
<dbReference type="OrthoDB" id="9796594at2"/>
<feature type="compositionally biased region" description="Acidic residues" evidence="1">
    <location>
        <begin position="327"/>
        <end position="344"/>
    </location>
</feature>
<evidence type="ECO:0000313" key="5">
    <source>
        <dbReference type="Proteomes" id="UP000184292"/>
    </source>
</evidence>
<name>A0A1M6CC43_9RHOB</name>
<evidence type="ECO:0000313" key="4">
    <source>
        <dbReference type="EMBL" id="SHI58298.1"/>
    </source>
</evidence>
<keyword evidence="2" id="KW-1133">Transmembrane helix</keyword>
<dbReference type="InterPro" id="IPR036691">
    <property type="entry name" value="Endo/exonu/phosph_ase_sf"/>
</dbReference>
<evidence type="ECO:0000256" key="2">
    <source>
        <dbReference type="SAM" id="Phobius"/>
    </source>
</evidence>
<dbReference type="GO" id="GO:0004527">
    <property type="term" value="F:exonuclease activity"/>
    <property type="evidence" value="ECO:0007669"/>
    <property type="project" value="UniProtKB-KW"/>
</dbReference>
<dbReference type="AlphaFoldDB" id="A0A1M6CC43"/>
<proteinExistence type="predicted"/>
<accession>A0A1M6CC43</accession>
<evidence type="ECO:0000256" key="1">
    <source>
        <dbReference type="SAM" id="MobiDB-lite"/>
    </source>
</evidence>
<feature type="transmembrane region" description="Helical" evidence="2">
    <location>
        <begin position="6"/>
        <end position="23"/>
    </location>
</feature>
<keyword evidence="2" id="KW-0472">Membrane</keyword>
<keyword evidence="4" id="KW-0269">Exonuclease</keyword>
<dbReference type="Pfam" id="PF03372">
    <property type="entry name" value="Exo_endo_phos"/>
    <property type="match status" value="1"/>
</dbReference>
<keyword evidence="5" id="KW-1185">Reference proteome</keyword>
<reference evidence="4 5" key="1">
    <citation type="submission" date="2016-11" db="EMBL/GenBank/DDBJ databases">
        <authorList>
            <person name="Jaros S."/>
            <person name="Januszkiewicz K."/>
            <person name="Wedrychowicz H."/>
        </authorList>
    </citation>
    <scope>NUCLEOTIDE SEQUENCE [LARGE SCALE GENOMIC DNA]</scope>
    <source>
        <strain evidence="4 5">DSM 100565</strain>
    </source>
</reference>
<evidence type="ECO:0000259" key="3">
    <source>
        <dbReference type="Pfam" id="PF03372"/>
    </source>
</evidence>
<keyword evidence="2" id="KW-0812">Transmembrane</keyword>
<dbReference type="EMBL" id="FQYO01000002">
    <property type="protein sequence ID" value="SHI58298.1"/>
    <property type="molecule type" value="Genomic_DNA"/>
</dbReference>
<sequence length="365" mass="41537">MILDTIAWSLTVFLLLVTVIPISRLPHGAVRTLSFARQQIIVLAALTLPIVFWRAEGNAMWLAGLALLAVIGFQLAYISRFFPFMPTQSVRADPAIAADRKRCLRIMTSNVKLSNRDYERLLAVAVAEDPDILVVVETDQQWFDALAPLHEAFPHRALKPHDNGYGMGIYSKVAFDEVEWRELLINDVPSARITLTVGGDRLRLYVIHPEPPVPTFSTEGRDAEIGLVGIEVDEDPLPCIVLGDLNDVAWSHTTRRFQRLSGLQDPRVGRGFYNTFDARFPFMRWPLDHLFHDARFRLVDMRRLPAIGSDHFPMLFDLYLAPTEGNGEAEVEEPTEEDREEVEEMAEHERKQDRDAIGSHWEDED</sequence>
<dbReference type="RefSeq" id="WP_073326816.1">
    <property type="nucleotide sequence ID" value="NZ_FQYO01000002.1"/>
</dbReference>
<dbReference type="STRING" id="1447782.SAMN05444417_1107"/>
<dbReference type="InterPro" id="IPR005135">
    <property type="entry name" value="Endo/exonuclease/phosphatase"/>
</dbReference>
<feature type="domain" description="Endonuclease/exonuclease/phosphatase" evidence="3">
    <location>
        <begin position="107"/>
        <end position="311"/>
    </location>
</feature>
<keyword evidence="4" id="KW-0378">Hydrolase</keyword>
<keyword evidence="4" id="KW-0540">Nuclease</keyword>
<protein>
    <submittedName>
        <fullName evidence="4">Uncharacterized conserved protein YafD, endonuclease/exonuclease/phosphatase (EEP) superfamily</fullName>
    </submittedName>
</protein>
<keyword evidence="4" id="KW-0255">Endonuclease</keyword>
<dbReference type="SUPFAM" id="SSF56219">
    <property type="entry name" value="DNase I-like"/>
    <property type="match status" value="1"/>
</dbReference>
<feature type="transmembrane region" description="Helical" evidence="2">
    <location>
        <begin position="59"/>
        <end position="78"/>
    </location>
</feature>